<keyword evidence="6 9" id="KW-0573">Peptidoglycan synthesis</keyword>
<dbReference type="GO" id="GO:0071555">
    <property type="term" value="P:cell wall organization"/>
    <property type="evidence" value="ECO:0007669"/>
    <property type="project" value="UniProtKB-UniRule"/>
</dbReference>
<feature type="active site" description="Proton donor/acceptor" evidence="9">
    <location>
        <position position="118"/>
    </location>
</feature>
<dbReference type="AlphaFoldDB" id="K6CWV7"/>
<evidence type="ECO:0000256" key="5">
    <source>
        <dbReference type="ARBA" id="ARBA00022960"/>
    </source>
</evidence>
<dbReference type="RefSeq" id="WP_003331919.1">
    <property type="nucleotide sequence ID" value="NZ_AJLR01000114.1"/>
</dbReference>
<keyword evidence="3" id="KW-0808">Transferase</keyword>
<dbReference type="FunFam" id="2.40.440.10:FF:000003">
    <property type="entry name" value="L,D-transpeptidase YciB"/>
    <property type="match status" value="1"/>
</dbReference>
<dbReference type="GO" id="GO:0071972">
    <property type="term" value="F:peptidoglycan L,D-transpeptidase activity"/>
    <property type="evidence" value="ECO:0007669"/>
    <property type="project" value="TreeGrafter"/>
</dbReference>
<dbReference type="Pfam" id="PF03734">
    <property type="entry name" value="YkuD"/>
    <property type="match status" value="1"/>
</dbReference>
<organism evidence="11 12">
    <name type="scientific">Schinkia azotoformans LMG 9581</name>
    <dbReference type="NCBI Taxonomy" id="1131731"/>
    <lineage>
        <taxon>Bacteria</taxon>
        <taxon>Bacillati</taxon>
        <taxon>Bacillota</taxon>
        <taxon>Bacilli</taxon>
        <taxon>Bacillales</taxon>
        <taxon>Bacillaceae</taxon>
        <taxon>Calidifontibacillus/Schinkia group</taxon>
        <taxon>Schinkia</taxon>
    </lineage>
</organism>
<dbReference type="InterPro" id="IPR038063">
    <property type="entry name" value="Transpep_catalytic_dom"/>
</dbReference>
<comment type="caution">
    <text evidence="11">The sequence shown here is derived from an EMBL/GenBank/DDBJ whole genome shotgun (WGS) entry which is preliminary data.</text>
</comment>
<dbReference type="GO" id="GO:0016740">
    <property type="term" value="F:transferase activity"/>
    <property type="evidence" value="ECO:0007669"/>
    <property type="project" value="UniProtKB-KW"/>
</dbReference>
<comment type="pathway">
    <text evidence="8">Glycan biosynthesis.</text>
</comment>
<dbReference type="EMBL" id="AJLR01000114">
    <property type="protein sequence ID" value="EKN64712.1"/>
    <property type="molecule type" value="Genomic_DNA"/>
</dbReference>
<keyword evidence="5 9" id="KW-0133">Cell shape</keyword>
<accession>K6CWV7</accession>
<name>K6CWV7_SCHAZ</name>
<dbReference type="GO" id="GO:0008360">
    <property type="term" value="P:regulation of cell shape"/>
    <property type="evidence" value="ECO:0007669"/>
    <property type="project" value="UniProtKB-UniRule"/>
</dbReference>
<comment type="pathway">
    <text evidence="1 9">Cell wall biogenesis; peptidoglycan biosynthesis.</text>
</comment>
<dbReference type="PANTHER" id="PTHR30582">
    <property type="entry name" value="L,D-TRANSPEPTIDASE"/>
    <property type="match status" value="1"/>
</dbReference>
<evidence type="ECO:0000256" key="6">
    <source>
        <dbReference type="ARBA" id="ARBA00022984"/>
    </source>
</evidence>
<sequence length="305" mass="34522">MVKKGLYSFIIFSLITVMFMPLKTIQAAEVETSSYLIINKAVNELAYFKDGELVRVFDVGTGKSRKLTPEGTFKIINKVKNRPYYKEKIPGGSPKNPLGDRWMGLDVPGTWGHTYGIHGNNNERSIGKYVSAGCIRMHNEDVRWLYDQIPNGTTVLITHENKDFQSIALDHGLNVKLPKIEKVDKKVTILAEKSLYEKPIQYKGYVKAKIAAQTVTAFEETDNGWYHIYTWFGDAWISKGNTVEGQLVKKEMKVALTTVTSLYASPNVTAVTVGALNPQTVKSFEQIGNWHHIYTWFGDAWVYIE</sequence>
<evidence type="ECO:0000313" key="12">
    <source>
        <dbReference type="Proteomes" id="UP000006315"/>
    </source>
</evidence>
<dbReference type="PATRIC" id="fig|1131731.3.peg.2605"/>
<evidence type="ECO:0000256" key="1">
    <source>
        <dbReference type="ARBA" id="ARBA00004752"/>
    </source>
</evidence>
<dbReference type="SUPFAM" id="SSF141523">
    <property type="entry name" value="L,D-transpeptidase catalytic domain-like"/>
    <property type="match status" value="1"/>
</dbReference>
<evidence type="ECO:0000313" key="11">
    <source>
        <dbReference type="EMBL" id="EKN64712.1"/>
    </source>
</evidence>
<dbReference type="GO" id="GO:0018104">
    <property type="term" value="P:peptidoglycan-protein cross-linking"/>
    <property type="evidence" value="ECO:0007669"/>
    <property type="project" value="TreeGrafter"/>
</dbReference>
<evidence type="ECO:0000256" key="4">
    <source>
        <dbReference type="ARBA" id="ARBA00022801"/>
    </source>
</evidence>
<evidence type="ECO:0000256" key="9">
    <source>
        <dbReference type="PROSITE-ProRule" id="PRU01373"/>
    </source>
</evidence>
<dbReference type="GeneID" id="89467836"/>
<proteinExistence type="inferred from homology"/>
<keyword evidence="7 9" id="KW-0961">Cell wall biogenesis/degradation</keyword>
<dbReference type="Proteomes" id="UP000006315">
    <property type="component" value="Unassembled WGS sequence"/>
</dbReference>
<keyword evidence="12" id="KW-1185">Reference proteome</keyword>
<dbReference type="PROSITE" id="PS52029">
    <property type="entry name" value="LD_TPASE"/>
    <property type="match status" value="1"/>
</dbReference>
<dbReference type="UniPathway" id="UPA00219"/>
<feature type="active site" description="Nucleophile" evidence="9">
    <location>
        <position position="134"/>
    </location>
</feature>
<evidence type="ECO:0000256" key="3">
    <source>
        <dbReference type="ARBA" id="ARBA00022679"/>
    </source>
</evidence>
<feature type="domain" description="L,D-TPase catalytic" evidence="10">
    <location>
        <begin position="34"/>
        <end position="158"/>
    </location>
</feature>
<evidence type="ECO:0000259" key="10">
    <source>
        <dbReference type="PROSITE" id="PS52029"/>
    </source>
</evidence>
<evidence type="ECO:0000256" key="2">
    <source>
        <dbReference type="ARBA" id="ARBA00005992"/>
    </source>
</evidence>
<dbReference type="STRING" id="1131731.BAZO_12714"/>
<keyword evidence="4" id="KW-0378">Hydrolase</keyword>
<dbReference type="InterPro" id="IPR050979">
    <property type="entry name" value="LD-transpeptidase"/>
</dbReference>
<dbReference type="Gene3D" id="2.40.440.10">
    <property type="entry name" value="L,D-transpeptidase catalytic domain-like"/>
    <property type="match status" value="1"/>
</dbReference>
<reference evidence="11 12" key="1">
    <citation type="journal article" date="2012" name="Front. Microbiol.">
        <title>Redundancy and modularity in membrane-associated dissimilatory nitrate reduction in Bacillus.</title>
        <authorList>
            <person name="Heylen K."/>
            <person name="Keltjens J."/>
        </authorList>
    </citation>
    <scope>NUCLEOTIDE SEQUENCE [LARGE SCALE GENOMIC DNA]</scope>
    <source>
        <strain evidence="11 12">LMG 9581</strain>
    </source>
</reference>
<evidence type="ECO:0000256" key="8">
    <source>
        <dbReference type="ARBA" id="ARBA00060592"/>
    </source>
</evidence>
<gene>
    <name evidence="11" type="ORF">BAZO_12714</name>
</gene>
<evidence type="ECO:0000256" key="7">
    <source>
        <dbReference type="ARBA" id="ARBA00023316"/>
    </source>
</evidence>
<dbReference type="InterPro" id="IPR005490">
    <property type="entry name" value="LD_TPept_cat_dom"/>
</dbReference>
<comment type="similarity">
    <text evidence="2">Belongs to the YkuD family.</text>
</comment>
<dbReference type="GO" id="GO:0005576">
    <property type="term" value="C:extracellular region"/>
    <property type="evidence" value="ECO:0007669"/>
    <property type="project" value="TreeGrafter"/>
</dbReference>
<dbReference type="PANTHER" id="PTHR30582:SF4">
    <property type="entry name" value="L,D-TRANSPEPTIDASE YQJB-RELATED"/>
    <property type="match status" value="1"/>
</dbReference>
<dbReference type="CDD" id="cd16913">
    <property type="entry name" value="YkuD_like"/>
    <property type="match status" value="1"/>
</dbReference>
<protein>
    <submittedName>
        <fullName evidence="11">ErfK/YbiS/YcfS/YnhG family protein</fullName>
    </submittedName>
</protein>